<organism evidence="2 3">
    <name type="scientific">Strongyloides venezuelensis</name>
    <name type="common">Threadworm</name>
    <dbReference type="NCBI Taxonomy" id="75913"/>
    <lineage>
        <taxon>Eukaryota</taxon>
        <taxon>Metazoa</taxon>
        <taxon>Ecdysozoa</taxon>
        <taxon>Nematoda</taxon>
        <taxon>Chromadorea</taxon>
        <taxon>Rhabditida</taxon>
        <taxon>Tylenchina</taxon>
        <taxon>Panagrolaimomorpha</taxon>
        <taxon>Strongyloidoidea</taxon>
        <taxon>Strongyloididae</taxon>
        <taxon>Strongyloides</taxon>
    </lineage>
</organism>
<accession>A0A0K0FT29</accession>
<dbReference type="InterPro" id="IPR025476">
    <property type="entry name" value="Helitron_helicase-like"/>
</dbReference>
<evidence type="ECO:0000313" key="2">
    <source>
        <dbReference type="Proteomes" id="UP000035680"/>
    </source>
</evidence>
<dbReference type="AlphaFoldDB" id="A0A0K0FT29"/>
<proteinExistence type="predicted"/>
<feature type="domain" description="Helitron helicase-like" evidence="1">
    <location>
        <begin position="99"/>
        <end position="207"/>
    </location>
</feature>
<name>A0A0K0FT29_STRVS</name>
<dbReference type="Proteomes" id="UP000035680">
    <property type="component" value="Unassembled WGS sequence"/>
</dbReference>
<reference evidence="3" key="2">
    <citation type="submission" date="2015-08" db="UniProtKB">
        <authorList>
            <consortium name="WormBaseParasite"/>
        </authorList>
    </citation>
    <scope>IDENTIFICATION</scope>
</reference>
<evidence type="ECO:0000259" key="1">
    <source>
        <dbReference type="Pfam" id="PF14214"/>
    </source>
</evidence>
<protein>
    <submittedName>
        <fullName evidence="3">Helitron_like_N domain-containing protein</fullName>
    </submittedName>
</protein>
<sequence length="480" mass="56015">MDILLAKIPNSANPRGLKLITLNRNYIRIDGLTYTVLFPIGEKTIESDITDFARKINKETNDIIKKYGNVLDNIVDVGINENDVNNNEEFFHPNMEDETTTRILKSINGSPKWYKFKEQNALAVQRYYGKPHLFITFTCNPKWFEILELISKNEKVYNRPDIVCRVFVLKLAEMIVLLKLGIFGDIEYLFYSVEVQKRGLPHTHILLNLKNFDKSTQNVDNVISADIPDRNVDPELYDLVVRHMLHHDCPNIKEKEPCWDKSKDRFSYLFKYFVKDGETNKVNVELLFNDEKKDEISEYQKVRCVGPTDATWKIFEYPIVANTVTVEVLYLHEKPDYNGKYKIPVEDEDFINAPELITNTEAFKHLITTNTIGNSKLMAYFDLMMKEFCKSKPNQDILNLTYENVSTIDQEDIPRRERGAWIRRKVNTKVIGRIITIPKAKKELFAMRVLLIHRKGVKSFEDLKTINGVQFKTYDNAANF</sequence>
<dbReference type="WBParaSite" id="SVE_1470200.1">
    <property type="protein sequence ID" value="SVE_1470200.1"/>
    <property type="gene ID" value="SVE_1470200"/>
</dbReference>
<dbReference type="Pfam" id="PF14214">
    <property type="entry name" value="Helitron_like_N"/>
    <property type="match status" value="1"/>
</dbReference>
<dbReference type="STRING" id="75913.A0A0K0FT29"/>
<reference evidence="2" key="1">
    <citation type="submission" date="2014-07" db="EMBL/GenBank/DDBJ databases">
        <authorList>
            <person name="Martin A.A"/>
            <person name="De Silva N."/>
        </authorList>
    </citation>
    <scope>NUCLEOTIDE SEQUENCE</scope>
</reference>
<evidence type="ECO:0000313" key="3">
    <source>
        <dbReference type="WBParaSite" id="SVE_1470200.1"/>
    </source>
</evidence>
<keyword evidence="2" id="KW-1185">Reference proteome</keyword>